<gene>
    <name evidence="2" type="ORF">AMORRO_LOCUS3693</name>
</gene>
<evidence type="ECO:0000313" key="3">
    <source>
        <dbReference type="Proteomes" id="UP000789342"/>
    </source>
</evidence>
<feature type="region of interest" description="Disordered" evidence="1">
    <location>
        <begin position="60"/>
        <end position="90"/>
    </location>
</feature>
<proteinExistence type="predicted"/>
<dbReference type="AlphaFoldDB" id="A0A9N8ZXR4"/>
<evidence type="ECO:0000313" key="2">
    <source>
        <dbReference type="EMBL" id="CAG8510351.1"/>
    </source>
</evidence>
<reference evidence="2" key="1">
    <citation type="submission" date="2021-06" db="EMBL/GenBank/DDBJ databases">
        <authorList>
            <person name="Kallberg Y."/>
            <person name="Tangrot J."/>
            <person name="Rosling A."/>
        </authorList>
    </citation>
    <scope>NUCLEOTIDE SEQUENCE</scope>
    <source>
        <strain evidence="2">CL551</strain>
    </source>
</reference>
<comment type="caution">
    <text evidence="2">The sequence shown here is derived from an EMBL/GenBank/DDBJ whole genome shotgun (WGS) entry which is preliminary data.</text>
</comment>
<evidence type="ECO:0000256" key="1">
    <source>
        <dbReference type="SAM" id="MobiDB-lite"/>
    </source>
</evidence>
<sequence length="90" mass="10273">ENIVGKERIYEKEKHKFDALSSMLIKTRTSEKKKRKSEVPGFSLFIREFKNFATTTTDSPSFLLPPFPTTNNFKNEKLPKDKSSGNKGCG</sequence>
<accession>A0A9N8ZXR4</accession>
<organism evidence="2 3">
    <name type="scientific">Acaulospora morrowiae</name>
    <dbReference type="NCBI Taxonomy" id="94023"/>
    <lineage>
        <taxon>Eukaryota</taxon>
        <taxon>Fungi</taxon>
        <taxon>Fungi incertae sedis</taxon>
        <taxon>Mucoromycota</taxon>
        <taxon>Glomeromycotina</taxon>
        <taxon>Glomeromycetes</taxon>
        <taxon>Diversisporales</taxon>
        <taxon>Acaulosporaceae</taxon>
        <taxon>Acaulospora</taxon>
    </lineage>
</organism>
<feature type="non-terminal residue" evidence="2">
    <location>
        <position position="90"/>
    </location>
</feature>
<keyword evidence="3" id="KW-1185">Reference proteome</keyword>
<protein>
    <submittedName>
        <fullName evidence="2">10370_t:CDS:1</fullName>
    </submittedName>
</protein>
<dbReference type="Proteomes" id="UP000789342">
    <property type="component" value="Unassembled WGS sequence"/>
</dbReference>
<dbReference type="EMBL" id="CAJVPV010001860">
    <property type="protein sequence ID" value="CAG8510351.1"/>
    <property type="molecule type" value="Genomic_DNA"/>
</dbReference>
<name>A0A9N8ZXR4_9GLOM</name>
<feature type="compositionally biased region" description="Basic and acidic residues" evidence="1">
    <location>
        <begin position="74"/>
        <end position="84"/>
    </location>
</feature>